<protein>
    <submittedName>
        <fullName evidence="2">Uncharacterized protein</fullName>
    </submittedName>
</protein>
<proteinExistence type="predicted"/>
<evidence type="ECO:0000256" key="1">
    <source>
        <dbReference type="SAM" id="MobiDB-lite"/>
    </source>
</evidence>
<dbReference type="OrthoDB" id="3064746at2759"/>
<accession>A0A0C2W0K4</accession>
<evidence type="ECO:0000313" key="3">
    <source>
        <dbReference type="Proteomes" id="UP000054549"/>
    </source>
</evidence>
<name>A0A0C2W0K4_AMAMK</name>
<dbReference type="EMBL" id="KN818680">
    <property type="protein sequence ID" value="KIL54627.1"/>
    <property type="molecule type" value="Genomic_DNA"/>
</dbReference>
<organism evidence="2 3">
    <name type="scientific">Amanita muscaria (strain Koide BX008)</name>
    <dbReference type="NCBI Taxonomy" id="946122"/>
    <lineage>
        <taxon>Eukaryota</taxon>
        <taxon>Fungi</taxon>
        <taxon>Dikarya</taxon>
        <taxon>Basidiomycota</taxon>
        <taxon>Agaricomycotina</taxon>
        <taxon>Agaricomycetes</taxon>
        <taxon>Agaricomycetidae</taxon>
        <taxon>Agaricales</taxon>
        <taxon>Pluteineae</taxon>
        <taxon>Amanitaceae</taxon>
        <taxon>Amanita</taxon>
    </lineage>
</organism>
<evidence type="ECO:0000313" key="2">
    <source>
        <dbReference type="EMBL" id="KIL54627.1"/>
    </source>
</evidence>
<feature type="region of interest" description="Disordered" evidence="1">
    <location>
        <begin position="1"/>
        <end position="23"/>
    </location>
</feature>
<keyword evidence="3" id="KW-1185">Reference proteome</keyword>
<dbReference type="InParanoid" id="A0A0C2W0K4"/>
<sequence>MNNIANNPSRNSPPELSRSERRERALRSVFPLAFDTTPDIPIKEKDYQKITYWHQREWTDAEKARKEAAKKPDSSSSTKSSYSIGVHLRFLEDENGITVTKARLNEMRLFLHRAFTELEKIMPEIIPTSWKTHGEPELMDRCYSDITRRFPELKLCSTGWKAQSLVTDWFPGWKRPRESDKADDSVLPGKRGAESSKASRKRMKKEVTPLPDPLYASVIP</sequence>
<dbReference type="HOGENOM" id="CLU_1255683_0_0_1"/>
<dbReference type="Proteomes" id="UP000054549">
    <property type="component" value="Unassembled WGS sequence"/>
</dbReference>
<gene>
    <name evidence="2" type="ORF">M378DRAFT_745945</name>
</gene>
<feature type="compositionally biased region" description="Low complexity" evidence="1">
    <location>
        <begin position="1"/>
        <end position="16"/>
    </location>
</feature>
<feature type="region of interest" description="Disordered" evidence="1">
    <location>
        <begin position="176"/>
        <end position="220"/>
    </location>
</feature>
<reference evidence="2 3" key="1">
    <citation type="submission" date="2014-04" db="EMBL/GenBank/DDBJ databases">
        <title>Evolutionary Origins and Diversification of the Mycorrhizal Mutualists.</title>
        <authorList>
            <consortium name="DOE Joint Genome Institute"/>
            <consortium name="Mycorrhizal Genomics Consortium"/>
            <person name="Kohler A."/>
            <person name="Kuo A."/>
            <person name="Nagy L.G."/>
            <person name="Floudas D."/>
            <person name="Copeland A."/>
            <person name="Barry K.W."/>
            <person name="Cichocki N."/>
            <person name="Veneault-Fourrey C."/>
            <person name="LaButti K."/>
            <person name="Lindquist E.A."/>
            <person name="Lipzen A."/>
            <person name="Lundell T."/>
            <person name="Morin E."/>
            <person name="Murat C."/>
            <person name="Riley R."/>
            <person name="Ohm R."/>
            <person name="Sun H."/>
            <person name="Tunlid A."/>
            <person name="Henrissat B."/>
            <person name="Grigoriev I.V."/>
            <person name="Hibbett D.S."/>
            <person name="Martin F."/>
        </authorList>
    </citation>
    <scope>NUCLEOTIDE SEQUENCE [LARGE SCALE GENOMIC DNA]</scope>
    <source>
        <strain evidence="2 3">Koide BX008</strain>
    </source>
</reference>
<dbReference type="AlphaFoldDB" id="A0A0C2W0K4"/>